<dbReference type="PANTHER" id="PTHR14957:SF1">
    <property type="entry name" value="UBIQUITIN-LIKE-CONJUGATING ENZYME ATG10"/>
    <property type="match status" value="1"/>
</dbReference>
<sequence length="281" mass="31090">MTTRAPASKSAEFGDYPFLTADEFTEVCNQLDRIYRHATLGPLRRRWRLSACTAFNTSSYAAGSEYTTYLQITRPLDEDAAAALDDSDLSSQLDRFSLGTLAVSSADVDVEEDQAMAEDDEADQVSRQYKRRTGRTSTFAHTTQAVLRKQPPATRPADVGFVTYEIHLHPTYRAPCLWFSLHGLPEYEPAFSIDTVFRRLVPDSFKDGLRVAGSIGGISADYHPITGVPSFFVHPCLLGEAMSGFDCSKSSYLMVWIGLVGGCVGLWVPKELALIQDCFET</sequence>
<dbReference type="GO" id="GO:0032446">
    <property type="term" value="P:protein modification by small protein conjugation"/>
    <property type="evidence" value="ECO:0007669"/>
    <property type="project" value="TreeGrafter"/>
</dbReference>
<feature type="region of interest" description="Disordered" evidence="8">
    <location>
        <begin position="114"/>
        <end position="134"/>
    </location>
</feature>
<dbReference type="RefSeq" id="XP_014170591.1">
    <property type="nucleotide sequence ID" value="XM_014315116.1"/>
</dbReference>
<evidence type="ECO:0000256" key="8">
    <source>
        <dbReference type="SAM" id="MobiDB-lite"/>
    </source>
</evidence>
<evidence type="ECO:0000256" key="2">
    <source>
        <dbReference type="ARBA" id="ARBA00021099"/>
    </source>
</evidence>
<keyword evidence="5" id="KW-0813">Transport</keyword>
<evidence type="ECO:0000256" key="4">
    <source>
        <dbReference type="ARBA" id="ARBA00022786"/>
    </source>
</evidence>
<evidence type="ECO:0000256" key="7">
    <source>
        <dbReference type="ARBA" id="ARBA00029833"/>
    </source>
</evidence>
<evidence type="ECO:0000313" key="9">
    <source>
        <dbReference type="EMBL" id="EFX01109.1"/>
    </source>
</evidence>
<keyword evidence="5" id="KW-0653">Protein transport</keyword>
<feature type="compositionally biased region" description="Acidic residues" evidence="8">
    <location>
        <begin position="114"/>
        <end position="123"/>
    </location>
</feature>
<evidence type="ECO:0000313" key="10">
    <source>
        <dbReference type="Proteomes" id="UP000007796"/>
    </source>
</evidence>
<dbReference type="Proteomes" id="UP000007796">
    <property type="component" value="Unassembled WGS sequence"/>
</dbReference>
<dbReference type="STRING" id="655863.F0XLJ2"/>
<dbReference type="GO" id="GO:0000045">
    <property type="term" value="P:autophagosome assembly"/>
    <property type="evidence" value="ECO:0007669"/>
    <property type="project" value="TreeGrafter"/>
</dbReference>
<keyword evidence="4" id="KW-0833">Ubl conjugation pathway</keyword>
<dbReference type="GO" id="GO:0000422">
    <property type="term" value="P:autophagy of mitochondrion"/>
    <property type="evidence" value="ECO:0007669"/>
    <property type="project" value="TreeGrafter"/>
</dbReference>
<comment type="similarity">
    <text evidence="1">Belongs to the ATG10 family.</text>
</comment>
<dbReference type="EMBL" id="GL629794">
    <property type="protein sequence ID" value="EFX01109.1"/>
    <property type="molecule type" value="Genomic_DNA"/>
</dbReference>
<evidence type="ECO:0000256" key="5">
    <source>
        <dbReference type="ARBA" id="ARBA00022927"/>
    </source>
</evidence>
<dbReference type="Gene3D" id="3.30.1460.50">
    <property type="match status" value="1"/>
</dbReference>
<dbReference type="eggNOG" id="ENOG502SGF7">
    <property type="taxonomic scope" value="Eukaryota"/>
</dbReference>
<dbReference type="AlphaFoldDB" id="F0XLJ2"/>
<dbReference type="Pfam" id="PF03987">
    <property type="entry name" value="Autophagy_act_C"/>
    <property type="match status" value="1"/>
</dbReference>
<keyword evidence="10" id="KW-1185">Reference proteome</keyword>
<keyword evidence="6" id="KW-0072">Autophagy</keyword>
<dbReference type="HOGENOM" id="CLU_072332_0_2_1"/>
<evidence type="ECO:0000256" key="6">
    <source>
        <dbReference type="ARBA" id="ARBA00023006"/>
    </source>
</evidence>
<organism evidence="10">
    <name type="scientific">Grosmannia clavigera (strain kw1407 / UAMH 11150)</name>
    <name type="common">Blue stain fungus</name>
    <name type="synonym">Graphiocladiella clavigera</name>
    <dbReference type="NCBI Taxonomy" id="655863"/>
    <lineage>
        <taxon>Eukaryota</taxon>
        <taxon>Fungi</taxon>
        <taxon>Dikarya</taxon>
        <taxon>Ascomycota</taxon>
        <taxon>Pezizomycotina</taxon>
        <taxon>Sordariomycetes</taxon>
        <taxon>Sordariomycetidae</taxon>
        <taxon>Ophiostomatales</taxon>
        <taxon>Ophiostomataceae</taxon>
        <taxon>Leptographium</taxon>
    </lineage>
</organism>
<protein>
    <recommendedName>
        <fullName evidence="2">Ubiquitin-like-conjugating enzyme ATG10</fullName>
    </recommendedName>
    <alternativeName>
        <fullName evidence="7">Autophagy-related protein 10</fullName>
    </alternativeName>
</protein>
<evidence type="ECO:0000256" key="3">
    <source>
        <dbReference type="ARBA" id="ARBA00022679"/>
    </source>
</evidence>
<name>F0XLJ2_GROCL</name>
<dbReference type="GO" id="GO:0015031">
    <property type="term" value="P:protein transport"/>
    <property type="evidence" value="ECO:0007669"/>
    <property type="project" value="UniProtKB-KW"/>
</dbReference>
<dbReference type="GeneID" id="25979442"/>
<dbReference type="GO" id="GO:0005829">
    <property type="term" value="C:cytosol"/>
    <property type="evidence" value="ECO:0007669"/>
    <property type="project" value="TreeGrafter"/>
</dbReference>
<keyword evidence="3" id="KW-0808">Transferase</keyword>
<evidence type="ECO:0000256" key="1">
    <source>
        <dbReference type="ARBA" id="ARBA00005696"/>
    </source>
</evidence>
<dbReference type="GO" id="GO:0061651">
    <property type="term" value="F:Atg12 conjugating enzyme activity"/>
    <property type="evidence" value="ECO:0007669"/>
    <property type="project" value="TreeGrafter"/>
</dbReference>
<dbReference type="PANTHER" id="PTHR14957">
    <property type="entry name" value="UBIQUITIN-LIKE-CONJUGATING ENZYME ATG10"/>
    <property type="match status" value="1"/>
</dbReference>
<reference evidence="9 10" key="1">
    <citation type="journal article" date="2011" name="Proc. Natl. Acad. Sci. U.S.A.">
        <title>Genome and transcriptome analyses of the mountain pine beetle-fungal symbiont Grosmannia clavigera, a lodgepole pine pathogen.</title>
        <authorList>
            <person name="DiGuistini S."/>
            <person name="Wang Y."/>
            <person name="Liao N.Y."/>
            <person name="Taylor G."/>
            <person name="Tanguay P."/>
            <person name="Feau N."/>
            <person name="Henrissat B."/>
            <person name="Chan S.K."/>
            <person name="Hesse-Orce U."/>
            <person name="Alamouti S.M."/>
            <person name="Tsui C.K.M."/>
            <person name="Docking R.T."/>
            <person name="Levasseur A."/>
            <person name="Haridas S."/>
            <person name="Robertson G."/>
            <person name="Birol I."/>
            <person name="Holt R.A."/>
            <person name="Marra M.A."/>
            <person name="Hamelin R.C."/>
            <person name="Hirst M."/>
            <person name="Jones S.J.M."/>
            <person name="Bohlmann J."/>
            <person name="Breuil C."/>
        </authorList>
    </citation>
    <scope>NUCLEOTIDE SEQUENCE [LARGE SCALE GENOMIC DNA]</scope>
    <source>
        <strain evidence="10">kw1407 / UAMH 11150</strain>
    </source>
</reference>
<dbReference type="InParanoid" id="F0XLJ2"/>
<dbReference type="OrthoDB" id="4089664at2759"/>
<gene>
    <name evidence="9" type="ORF">CMQ_6051</name>
</gene>
<accession>F0XLJ2</accession>
<dbReference type="InterPro" id="IPR007135">
    <property type="entry name" value="Atg3/Atg10"/>
</dbReference>
<proteinExistence type="inferred from homology"/>